<dbReference type="InterPro" id="IPR023052">
    <property type="entry name" value="Cell_div_SepF"/>
</dbReference>
<comment type="subunit">
    <text evidence="6">Homodimer. Interacts with FtsZ.</text>
</comment>
<comment type="function">
    <text evidence="5 6">Cell division protein that is part of the divisome complex and is recruited early to the Z-ring. Probably stimulates Z-ring formation, perhaps through the cross-linking of FtsZ protofilaments. Its function overlaps with FtsA.</text>
</comment>
<feature type="region of interest" description="Disordered" evidence="7">
    <location>
        <begin position="1"/>
        <end position="84"/>
    </location>
</feature>
<evidence type="ECO:0000256" key="5">
    <source>
        <dbReference type="ARBA" id="ARBA00044936"/>
    </source>
</evidence>
<dbReference type="InterPro" id="IPR038594">
    <property type="entry name" value="SepF-like_sf"/>
</dbReference>
<evidence type="ECO:0000256" key="4">
    <source>
        <dbReference type="ARBA" id="ARBA00023306"/>
    </source>
</evidence>
<dbReference type="PANTHER" id="PTHR35798:SF1">
    <property type="entry name" value="CELL DIVISION PROTEIN SEPF"/>
    <property type="match status" value="1"/>
</dbReference>
<feature type="region of interest" description="Disordered" evidence="7">
    <location>
        <begin position="96"/>
        <end position="127"/>
    </location>
</feature>
<evidence type="ECO:0000313" key="8">
    <source>
        <dbReference type="EMBL" id="TFU23772.1"/>
    </source>
</evidence>
<dbReference type="PANTHER" id="PTHR35798">
    <property type="entry name" value="CELL DIVISION PROTEIN SEPF"/>
    <property type="match status" value="1"/>
</dbReference>
<feature type="compositionally biased region" description="Polar residues" evidence="7">
    <location>
        <begin position="97"/>
        <end position="123"/>
    </location>
</feature>
<dbReference type="Proteomes" id="UP000297951">
    <property type="component" value="Unassembled WGS sequence"/>
</dbReference>
<dbReference type="GO" id="GO:0043093">
    <property type="term" value="P:FtsZ-dependent cytokinesis"/>
    <property type="evidence" value="ECO:0007669"/>
    <property type="project" value="UniProtKB-UniRule"/>
</dbReference>
<keyword evidence="3 6" id="KW-0717">Septation</keyword>
<sequence length="230" mass="25173">MAYLGLGQVEDEAQRTERPQRRSETIYEETVFEADDHYDAYPDELAPAEGRAHISSTADRDVLLGISPETPRSRPAPEAATGSVSVAKADDQLLEQAESTSTDWDFPGTHQQAPSYTSTALTPSFSEESSEELRRITTIHPRSYNDAKIIGESFRENIPVIMNVTDMGDTDAKRLIDFSAGLAFALNGHIERVTDKVFLLTPANLEVLGAEGTEVPVALDSDDVTPFNQA</sequence>
<evidence type="ECO:0000256" key="3">
    <source>
        <dbReference type="ARBA" id="ARBA00023210"/>
    </source>
</evidence>
<accession>A0A4Y9F5N6</accession>
<dbReference type="Gene3D" id="3.30.110.150">
    <property type="entry name" value="SepF-like protein"/>
    <property type="match status" value="1"/>
</dbReference>
<dbReference type="Pfam" id="PF04472">
    <property type="entry name" value="SepF"/>
    <property type="match status" value="1"/>
</dbReference>
<evidence type="ECO:0000256" key="2">
    <source>
        <dbReference type="ARBA" id="ARBA00022618"/>
    </source>
</evidence>
<keyword evidence="2 6" id="KW-0132">Cell division</keyword>
<organism evidence="8 9">
    <name type="scientific">Rothia nasimurium</name>
    <dbReference type="NCBI Taxonomy" id="85336"/>
    <lineage>
        <taxon>Bacteria</taxon>
        <taxon>Bacillati</taxon>
        <taxon>Actinomycetota</taxon>
        <taxon>Actinomycetes</taxon>
        <taxon>Micrococcales</taxon>
        <taxon>Micrococcaceae</taxon>
        <taxon>Rothia</taxon>
    </lineage>
</organism>
<comment type="similarity">
    <text evidence="6">Belongs to the SepF family.</text>
</comment>
<proteinExistence type="inferred from homology"/>
<gene>
    <name evidence="6" type="primary">sepF</name>
    <name evidence="8" type="ORF">E4U03_02275</name>
</gene>
<keyword evidence="4 6" id="KW-0131">Cell cycle</keyword>
<dbReference type="HAMAP" id="MF_01197">
    <property type="entry name" value="SepF"/>
    <property type="match status" value="1"/>
</dbReference>
<evidence type="ECO:0000256" key="6">
    <source>
        <dbReference type="HAMAP-Rule" id="MF_01197"/>
    </source>
</evidence>
<protein>
    <recommendedName>
        <fullName evidence="6">Cell division protein SepF</fullName>
    </recommendedName>
</protein>
<evidence type="ECO:0000256" key="7">
    <source>
        <dbReference type="SAM" id="MobiDB-lite"/>
    </source>
</evidence>
<dbReference type="GO" id="GO:0000917">
    <property type="term" value="P:division septum assembly"/>
    <property type="evidence" value="ECO:0007669"/>
    <property type="project" value="UniProtKB-KW"/>
</dbReference>
<keyword evidence="1 6" id="KW-0963">Cytoplasm</keyword>
<evidence type="ECO:0000313" key="9">
    <source>
        <dbReference type="Proteomes" id="UP000297951"/>
    </source>
</evidence>
<dbReference type="AlphaFoldDB" id="A0A4Y9F5N6"/>
<evidence type="ECO:0000256" key="1">
    <source>
        <dbReference type="ARBA" id="ARBA00022490"/>
    </source>
</evidence>
<name>A0A4Y9F5N6_9MICC</name>
<comment type="caution">
    <text evidence="8">The sequence shown here is derived from an EMBL/GenBank/DDBJ whole genome shotgun (WGS) entry which is preliminary data.</text>
</comment>
<feature type="compositionally biased region" description="Basic and acidic residues" evidence="7">
    <location>
        <begin position="12"/>
        <end position="25"/>
    </location>
</feature>
<dbReference type="GO" id="GO:0005737">
    <property type="term" value="C:cytoplasm"/>
    <property type="evidence" value="ECO:0007669"/>
    <property type="project" value="UniProtKB-SubCell"/>
</dbReference>
<reference evidence="8 9" key="1">
    <citation type="submission" date="2019-03" db="EMBL/GenBank/DDBJ databases">
        <title>Diversity of the mouse oral microbiome.</title>
        <authorList>
            <person name="Joseph S."/>
            <person name="Aduse-Opoku J."/>
            <person name="Curtis M."/>
            <person name="Wade W."/>
            <person name="Hashim A."/>
        </authorList>
    </citation>
    <scope>NUCLEOTIDE SEQUENCE [LARGE SCALE GENOMIC DNA]</scope>
    <source>
        <strain evidence="9">irhom_31</strain>
    </source>
</reference>
<comment type="subcellular location">
    <subcellularLocation>
        <location evidence="6">Cytoplasm</location>
    </subcellularLocation>
    <text evidence="6">Localizes to the division site, in a FtsZ-dependent manner.</text>
</comment>
<dbReference type="EMBL" id="SPQC01000005">
    <property type="protein sequence ID" value="TFU23772.1"/>
    <property type="molecule type" value="Genomic_DNA"/>
</dbReference>
<dbReference type="OrthoDB" id="3731101at2"/>
<dbReference type="InterPro" id="IPR007561">
    <property type="entry name" value="Cell_div_SepF/SepF-rel"/>
</dbReference>